<dbReference type="EMBL" id="WMBA01000007">
    <property type="protein sequence ID" value="MTD53732.1"/>
    <property type="molecule type" value="Genomic_DNA"/>
</dbReference>
<evidence type="ECO:0000313" key="4">
    <source>
        <dbReference type="Proteomes" id="UP000440096"/>
    </source>
</evidence>
<dbReference type="OrthoDB" id="9801785at2"/>
<reference evidence="3 4" key="1">
    <citation type="submission" date="2019-11" db="EMBL/GenBank/DDBJ databases">
        <title>Draft genome of Amycolatopsis RM579.</title>
        <authorList>
            <person name="Duangmal K."/>
            <person name="Mingma R."/>
        </authorList>
    </citation>
    <scope>NUCLEOTIDE SEQUENCE [LARGE SCALE GENOMIC DNA]</scope>
    <source>
        <strain evidence="3 4">RM579</strain>
    </source>
</reference>
<keyword evidence="4" id="KW-1185">Reference proteome</keyword>
<dbReference type="Pfam" id="PF01370">
    <property type="entry name" value="Epimerase"/>
    <property type="match status" value="1"/>
</dbReference>
<dbReference type="InterPro" id="IPR001509">
    <property type="entry name" value="Epimerase_deHydtase"/>
</dbReference>
<evidence type="ECO:0000313" key="3">
    <source>
        <dbReference type="EMBL" id="MTD53732.1"/>
    </source>
</evidence>
<sequence length="339" mass="35753">MSLEPSSPAKPGHALITGTGLLGAHVGRWLLDDGWEVTLLDRAPDHSYLQQILGRSYLDRGATVLTGDLLDPHLTSKTLKGVQPDVVIHTAALIALEAQRNLGLTLDVNVVAPARLATWAAENGAHRFVATSTWGVYDQAYQQPLTEDSPVGPVPQSHYAASKVAMEYTLHSLATTGALSVVVARPSTLYGYAPADAGGPGTAVIERLVRAALRGEPVTVSNAAVTGGELVYAVDAAKVLASAASSTLPDPFTIVLASSGELTDAYELADAIRTHVPSAQVDVDRSPATGPRPPRYAFATDASKTRILLGLDPPSLLKDGIGRYIEAMRGYEAQEEHTR</sequence>
<accession>A0A6N7YNZ7</accession>
<dbReference type="InterPro" id="IPR036291">
    <property type="entry name" value="NAD(P)-bd_dom_sf"/>
</dbReference>
<proteinExistence type="inferred from homology"/>
<comment type="caution">
    <text evidence="3">The sequence shown here is derived from an EMBL/GenBank/DDBJ whole genome shotgun (WGS) entry which is preliminary data.</text>
</comment>
<dbReference type="RefSeq" id="WP_154755966.1">
    <property type="nucleotide sequence ID" value="NZ_WMBA01000007.1"/>
</dbReference>
<feature type="domain" description="NAD-dependent epimerase/dehydratase" evidence="2">
    <location>
        <begin position="15"/>
        <end position="245"/>
    </location>
</feature>
<dbReference type="SUPFAM" id="SSF51735">
    <property type="entry name" value="NAD(P)-binding Rossmann-fold domains"/>
    <property type="match status" value="1"/>
</dbReference>
<dbReference type="Proteomes" id="UP000440096">
    <property type="component" value="Unassembled WGS sequence"/>
</dbReference>
<dbReference type="PANTHER" id="PTHR43000">
    <property type="entry name" value="DTDP-D-GLUCOSE 4,6-DEHYDRATASE-RELATED"/>
    <property type="match status" value="1"/>
</dbReference>
<organism evidence="3 4">
    <name type="scientific">Amycolatopsis pithecellobii</name>
    <dbReference type="NCBI Taxonomy" id="664692"/>
    <lineage>
        <taxon>Bacteria</taxon>
        <taxon>Bacillati</taxon>
        <taxon>Actinomycetota</taxon>
        <taxon>Actinomycetes</taxon>
        <taxon>Pseudonocardiales</taxon>
        <taxon>Pseudonocardiaceae</taxon>
        <taxon>Amycolatopsis</taxon>
    </lineage>
</organism>
<gene>
    <name evidence="3" type="ORF">GKO32_07010</name>
</gene>
<dbReference type="Gene3D" id="3.40.50.720">
    <property type="entry name" value="NAD(P)-binding Rossmann-like Domain"/>
    <property type="match status" value="1"/>
</dbReference>
<evidence type="ECO:0000259" key="2">
    <source>
        <dbReference type="Pfam" id="PF01370"/>
    </source>
</evidence>
<protein>
    <submittedName>
        <fullName evidence="3">NAD-dependent epimerase/dehydratase family protein</fullName>
    </submittedName>
</protein>
<comment type="similarity">
    <text evidence="1">Belongs to the NAD(P)-dependent epimerase/dehydratase family.</text>
</comment>
<name>A0A6N7YNZ7_9PSEU</name>
<evidence type="ECO:0000256" key="1">
    <source>
        <dbReference type="ARBA" id="ARBA00007637"/>
    </source>
</evidence>
<dbReference type="CDD" id="cd08946">
    <property type="entry name" value="SDR_e"/>
    <property type="match status" value="1"/>
</dbReference>
<dbReference type="AlphaFoldDB" id="A0A6N7YNZ7"/>